<reference evidence="12 13" key="1">
    <citation type="journal article" date="2018" name="Sci. Rep.">
        <title>Comparative analysis of the Pocillopora damicornis genome highlights role of immune system in coral evolution.</title>
        <authorList>
            <person name="Cunning R."/>
            <person name="Bay R.A."/>
            <person name="Gillette P."/>
            <person name="Baker A.C."/>
            <person name="Traylor-Knowles N."/>
        </authorList>
    </citation>
    <scope>NUCLEOTIDE SEQUENCE [LARGE SCALE GENOMIC DNA]</scope>
    <source>
        <strain evidence="12">RSMAS</strain>
        <tissue evidence="12">Whole animal</tissue>
    </source>
</reference>
<keyword evidence="7" id="KW-0223">Dioxygenase</keyword>
<feature type="domain" description="Gamma-butyrobetaine hydroxylase-like N-terminal" evidence="11">
    <location>
        <begin position="49"/>
        <end position="133"/>
    </location>
</feature>
<dbReference type="CDD" id="cd00250">
    <property type="entry name" value="CAS_like"/>
    <property type="match status" value="2"/>
</dbReference>
<keyword evidence="6" id="KW-0124">Carnitine biosynthesis</keyword>
<evidence type="ECO:0000256" key="5">
    <source>
        <dbReference type="ARBA" id="ARBA00022723"/>
    </source>
</evidence>
<dbReference type="GO" id="GO:0005739">
    <property type="term" value="C:mitochondrion"/>
    <property type="evidence" value="ECO:0007669"/>
    <property type="project" value="TreeGrafter"/>
</dbReference>
<dbReference type="EMBL" id="RCHS01000010">
    <property type="protein sequence ID" value="RMX61499.1"/>
    <property type="molecule type" value="Genomic_DNA"/>
</dbReference>
<evidence type="ECO:0000313" key="13">
    <source>
        <dbReference type="Proteomes" id="UP000275408"/>
    </source>
</evidence>
<organism evidence="12 13">
    <name type="scientific">Pocillopora damicornis</name>
    <name type="common">Cauliflower coral</name>
    <name type="synonym">Millepora damicornis</name>
    <dbReference type="NCBI Taxonomy" id="46731"/>
    <lineage>
        <taxon>Eukaryota</taxon>
        <taxon>Metazoa</taxon>
        <taxon>Cnidaria</taxon>
        <taxon>Anthozoa</taxon>
        <taxon>Hexacorallia</taxon>
        <taxon>Scleractinia</taxon>
        <taxon>Astrocoeniina</taxon>
        <taxon>Pocilloporidae</taxon>
        <taxon>Pocillopora</taxon>
    </lineage>
</organism>
<dbReference type="Gene3D" id="3.60.130.10">
    <property type="entry name" value="Clavaminate synthase-like"/>
    <property type="match status" value="2"/>
</dbReference>
<dbReference type="FunFam" id="3.60.130.10:FF:000001">
    <property type="entry name" value="Trimethyllysine dioxygenase, mitochondrial"/>
    <property type="match status" value="2"/>
</dbReference>
<dbReference type="STRING" id="46731.A0A3M6V6L5"/>
<dbReference type="PANTHER" id="PTHR10696:SF33">
    <property type="entry name" value="GAMMA-BUTYROBETAINE DIOXYGENASE"/>
    <property type="match status" value="1"/>
</dbReference>
<comment type="similarity">
    <text evidence="4">Belongs to the gamma-BBH/TMLD family.</text>
</comment>
<evidence type="ECO:0000256" key="9">
    <source>
        <dbReference type="ARBA" id="ARBA00023004"/>
    </source>
</evidence>
<dbReference type="InterPro" id="IPR038492">
    <property type="entry name" value="GBBH-like_N_sf"/>
</dbReference>
<evidence type="ECO:0000256" key="6">
    <source>
        <dbReference type="ARBA" id="ARBA00022873"/>
    </source>
</evidence>
<dbReference type="PANTHER" id="PTHR10696">
    <property type="entry name" value="GAMMA-BUTYROBETAINE HYDROXYLASE-RELATED"/>
    <property type="match status" value="1"/>
</dbReference>
<keyword evidence="13" id="KW-1185">Reference proteome</keyword>
<dbReference type="SUPFAM" id="SSF51197">
    <property type="entry name" value="Clavaminate synthase-like"/>
    <property type="match status" value="2"/>
</dbReference>
<evidence type="ECO:0000313" key="12">
    <source>
        <dbReference type="EMBL" id="RMX61499.1"/>
    </source>
</evidence>
<dbReference type="AlphaFoldDB" id="A0A3M6V6L5"/>
<dbReference type="OrthoDB" id="406634at2759"/>
<dbReference type="Proteomes" id="UP000275408">
    <property type="component" value="Unassembled WGS sequence"/>
</dbReference>
<dbReference type="Pfam" id="PF06155">
    <property type="entry name" value="GBBH-like_N"/>
    <property type="match status" value="2"/>
</dbReference>
<comment type="caution">
    <text evidence="12">The sequence shown here is derived from an EMBL/GenBank/DDBJ whole genome shotgun (WGS) entry which is preliminary data.</text>
</comment>
<evidence type="ECO:0000259" key="10">
    <source>
        <dbReference type="Pfam" id="PF02668"/>
    </source>
</evidence>
<evidence type="ECO:0000256" key="2">
    <source>
        <dbReference type="ARBA" id="ARBA00001961"/>
    </source>
</evidence>
<name>A0A3M6V6L5_POCDA</name>
<dbReference type="Pfam" id="PF02668">
    <property type="entry name" value="TauD"/>
    <property type="match status" value="2"/>
</dbReference>
<feature type="domain" description="Gamma-butyrobetaine hydroxylase-like N-terminal" evidence="11">
    <location>
        <begin position="505"/>
        <end position="589"/>
    </location>
</feature>
<evidence type="ECO:0000256" key="7">
    <source>
        <dbReference type="ARBA" id="ARBA00022964"/>
    </source>
</evidence>
<comment type="cofactor">
    <cofactor evidence="2">
        <name>L-ascorbate</name>
        <dbReference type="ChEBI" id="CHEBI:38290"/>
    </cofactor>
</comment>
<dbReference type="GO" id="GO:0045329">
    <property type="term" value="P:carnitine biosynthetic process"/>
    <property type="evidence" value="ECO:0007669"/>
    <property type="project" value="UniProtKB-UniPathway"/>
</dbReference>
<evidence type="ECO:0000256" key="1">
    <source>
        <dbReference type="ARBA" id="ARBA00001954"/>
    </source>
</evidence>
<evidence type="ECO:0000256" key="3">
    <source>
        <dbReference type="ARBA" id="ARBA00005022"/>
    </source>
</evidence>
<sequence length="881" mass="101145">MFSRLRNVCRFASTCQRLFHPSSKRFRVNFATKAHPKNLVPTALSVRETKSDGTLHVTWNDNRVNRYPFVFLRDICRCPECFHESSSQRSFDTVGQLRMNIQPKRVEVLQSGKQIAVTWPDEHVSVFDSEWLHSRRLAEKPQEDEAKEDPTLNKEGVIFWNAEKLQGKIPRYDFQEVIEDDYKLYEWLYSLHSLGITLLTNTPLQSGECLKLSSRVGFLKTTHYGHSVSVRARLDPSNVAFTTDDLPLHSDFPYLDYQPGVTILHCIEQVSGKGGANQFADGFHAAKQLKESDPESFKLLSTTPIQFSIRGKDVFGEFHTKSSHATIELDNNGKLSQLSFCDAVRDPFLYLPPEKTVELYEAYLKYGRILRGPANQIEYKMVPGDLISLNNNRVFHGRSAFRLTESSSRLLDFLCMDWDTVNSKLRVLARHFNIPFGLKDLFLLNEHRHLIMLMAKMFSRLRCVCGFGSPCQRLFNPSSKRLRVNFASTAHLKSPVPTVLSLRETESDGTLHVTWNDNRVNRYPFVFLRDICRCPECFHESSLQRRFDTVGQLRMDIQPKRVDILQSGTQIAVTWPDEHVSVFDSEWLHSRRLAEKSQEAEAQEDPTLNKAGVIFWNAEQLQDKIPRHDFHEVMEDDYKLYEWLVSLHSLGIALVTNTPLQTGECFKFHSTDVRAKFDANNLAYTTDGIPLHGDLPYLDYQPGVQLLHCIEQVSSEGGVNQFSDGFHAAKTLKEIDPESFKLLSTTPIQFRDRGKDVFGDFHMKSSHATIELDDNGKLSGLALNDTARDSFMNLPPEKAVELYEAYLKYGRILRGPINQIEYKMVPGDVISFNNKRVFHGRSAFQLTETSGRFLELVYMDWDTINSKLRVLTKHFNIPFGL</sequence>
<keyword evidence="9" id="KW-0408">Iron</keyword>
<dbReference type="InterPro" id="IPR050411">
    <property type="entry name" value="AlphaKG_dependent_hydroxylases"/>
</dbReference>
<dbReference type="UniPathway" id="UPA00118"/>
<dbReference type="InterPro" id="IPR003819">
    <property type="entry name" value="TauD/TfdA-like"/>
</dbReference>
<dbReference type="GO" id="GO:0046872">
    <property type="term" value="F:metal ion binding"/>
    <property type="evidence" value="ECO:0007669"/>
    <property type="project" value="UniProtKB-KW"/>
</dbReference>
<evidence type="ECO:0000256" key="8">
    <source>
        <dbReference type="ARBA" id="ARBA00023002"/>
    </source>
</evidence>
<dbReference type="InterPro" id="IPR010376">
    <property type="entry name" value="GBBH-like_N"/>
</dbReference>
<dbReference type="Gene3D" id="3.30.2020.30">
    <property type="match status" value="2"/>
</dbReference>
<accession>A0A3M6V6L5</accession>
<dbReference type="GO" id="GO:0016706">
    <property type="term" value="F:2-oxoglutarate-dependent dioxygenase activity"/>
    <property type="evidence" value="ECO:0007669"/>
    <property type="project" value="UniProtKB-ARBA"/>
</dbReference>
<dbReference type="InterPro" id="IPR042098">
    <property type="entry name" value="TauD-like_sf"/>
</dbReference>
<protein>
    <recommendedName>
        <fullName evidence="14">Gamma-butyrobetaine dioxygenase</fullName>
    </recommendedName>
</protein>
<keyword evidence="5" id="KW-0479">Metal-binding</keyword>
<proteinExistence type="inferred from homology"/>
<gene>
    <name evidence="12" type="ORF">pdam_00003570</name>
</gene>
<evidence type="ECO:0000256" key="4">
    <source>
        <dbReference type="ARBA" id="ARBA00008654"/>
    </source>
</evidence>
<comment type="cofactor">
    <cofactor evidence="1">
        <name>Fe(2+)</name>
        <dbReference type="ChEBI" id="CHEBI:29033"/>
    </cofactor>
</comment>
<comment type="pathway">
    <text evidence="3">Amine and polyamine biosynthesis; carnitine biosynthesis.</text>
</comment>
<feature type="domain" description="TauD/TfdA-like" evidence="10">
    <location>
        <begin position="669"/>
        <end position="853"/>
    </location>
</feature>
<feature type="domain" description="TauD/TfdA-like" evidence="10">
    <location>
        <begin position="169"/>
        <end position="409"/>
    </location>
</feature>
<dbReference type="FunFam" id="3.30.2020.30:FF:000002">
    <property type="entry name" value="Putative gamma-butyrobetaine dioxygenase"/>
    <property type="match status" value="2"/>
</dbReference>
<keyword evidence="8" id="KW-0560">Oxidoreductase</keyword>
<evidence type="ECO:0008006" key="14">
    <source>
        <dbReference type="Google" id="ProtNLM"/>
    </source>
</evidence>
<evidence type="ECO:0000259" key="11">
    <source>
        <dbReference type="Pfam" id="PF06155"/>
    </source>
</evidence>